<dbReference type="GO" id="GO:0051301">
    <property type="term" value="P:cell division"/>
    <property type="evidence" value="ECO:0007669"/>
    <property type="project" value="UniProtKB-KW"/>
</dbReference>
<evidence type="ECO:0000256" key="11">
    <source>
        <dbReference type="SAM" id="MobiDB-lite"/>
    </source>
</evidence>
<keyword evidence="10" id="KW-0131">Cell cycle</keyword>
<feature type="region of interest" description="Disordered" evidence="11">
    <location>
        <begin position="127"/>
        <end position="156"/>
    </location>
</feature>
<protein>
    <recommendedName>
        <fullName evidence="4">Condensin complex subunit 2</fullName>
    </recommendedName>
</protein>
<sequence length="566" mass="63286">MEDNILTCTPLRPLSSDQERNDDDVERSSLVASDSISSSPQATPRRLRATMTVSMEEHYQKINKEKAWHLQLIDFMPIMMQSHDARMDNFVTASTLLEACCKIYSFRVDAVHHDALKVARGLRTVAQSKRRKGDDAEGNIDGEAQEGATAPKKKKSNVIVANPETLNRDIETDDFVEQIYHSSKVTKILYPVTLIGLKELQFPKTCFPHGLKVVIFANHLLDSLLPIGILIQKTQHEPLGGLEHEEGAGKAIAACVARLTPAPLATVTDMRPTLPQHSRLEYSYCSIPKAWAGPSHWRLKNNRASKPSTAARVTVKNKKVRRTKRVLDFMGAGLRFDSRAEPTGVFEPTQPAKITLRSKTLASWNKNKYKTPIDSGLDETHFLKFFLRNNVEATRKRALEQSKGVSVPAPEPLTVDEHSDPSYCLNTEPEAYEWGNEEGAAAGCPEGQVNTQTHDNGDLEELLEPPAKITKMCIPYAKRVKKVDMKQLKHCTWKLLTQDSPPGEKEVVTETTFFKVYSTLPSKLSTSMRESLSVPLALLSVLHLANEKGLFLENRDDLKDFKIVGL</sequence>
<accession>A0AAV1JWR3</accession>
<evidence type="ECO:0000256" key="6">
    <source>
        <dbReference type="ARBA" id="ARBA00022490"/>
    </source>
</evidence>
<dbReference type="GO" id="GO:0007076">
    <property type="term" value="P:mitotic chromosome condensation"/>
    <property type="evidence" value="ECO:0007669"/>
    <property type="project" value="InterPro"/>
</dbReference>
<evidence type="ECO:0000256" key="5">
    <source>
        <dbReference type="ARBA" id="ARBA00022454"/>
    </source>
</evidence>
<gene>
    <name evidence="12" type="ORF">LNINA_LOCUS12904</name>
</gene>
<evidence type="ECO:0000256" key="10">
    <source>
        <dbReference type="ARBA" id="ARBA00023306"/>
    </source>
</evidence>
<dbReference type="GO" id="GO:0005737">
    <property type="term" value="C:cytoplasm"/>
    <property type="evidence" value="ECO:0007669"/>
    <property type="project" value="UniProtKB-SubCell"/>
</dbReference>
<dbReference type="Proteomes" id="UP001497472">
    <property type="component" value="Unassembled WGS sequence"/>
</dbReference>
<feature type="region of interest" description="Disordered" evidence="11">
    <location>
        <begin position="1"/>
        <end position="45"/>
    </location>
</feature>
<organism evidence="12 13">
    <name type="scientific">Leptosia nina</name>
    <dbReference type="NCBI Taxonomy" id="320188"/>
    <lineage>
        <taxon>Eukaryota</taxon>
        <taxon>Metazoa</taxon>
        <taxon>Ecdysozoa</taxon>
        <taxon>Arthropoda</taxon>
        <taxon>Hexapoda</taxon>
        <taxon>Insecta</taxon>
        <taxon>Pterygota</taxon>
        <taxon>Neoptera</taxon>
        <taxon>Endopterygota</taxon>
        <taxon>Lepidoptera</taxon>
        <taxon>Glossata</taxon>
        <taxon>Ditrysia</taxon>
        <taxon>Papilionoidea</taxon>
        <taxon>Pieridae</taxon>
        <taxon>Pierinae</taxon>
        <taxon>Leptosia</taxon>
    </lineage>
</organism>
<keyword evidence="5" id="KW-0158">Chromosome</keyword>
<evidence type="ECO:0000256" key="2">
    <source>
        <dbReference type="ARBA" id="ARBA00004496"/>
    </source>
</evidence>
<dbReference type="EMBL" id="CAVLEF010000265">
    <property type="protein sequence ID" value="CAK1553945.1"/>
    <property type="molecule type" value="Genomic_DNA"/>
</dbReference>
<dbReference type="GO" id="GO:0003682">
    <property type="term" value="F:chromatin binding"/>
    <property type="evidence" value="ECO:0007669"/>
    <property type="project" value="TreeGrafter"/>
</dbReference>
<keyword evidence="8" id="KW-0498">Mitosis</keyword>
<proteinExistence type="inferred from homology"/>
<evidence type="ECO:0000256" key="8">
    <source>
        <dbReference type="ARBA" id="ARBA00022776"/>
    </source>
</evidence>
<evidence type="ECO:0000256" key="3">
    <source>
        <dbReference type="ARBA" id="ARBA00009471"/>
    </source>
</evidence>
<dbReference type="AlphaFoldDB" id="A0AAV1JWR3"/>
<keyword evidence="6" id="KW-0963">Cytoplasm</keyword>
<feature type="region of interest" description="Disordered" evidence="11">
    <location>
        <begin position="402"/>
        <end position="422"/>
    </location>
</feature>
<keyword evidence="13" id="KW-1185">Reference proteome</keyword>
<evidence type="ECO:0000256" key="1">
    <source>
        <dbReference type="ARBA" id="ARBA00004286"/>
    </source>
</evidence>
<feature type="compositionally biased region" description="Low complexity" evidence="11">
    <location>
        <begin position="28"/>
        <end position="39"/>
    </location>
</feature>
<evidence type="ECO:0000313" key="13">
    <source>
        <dbReference type="Proteomes" id="UP001497472"/>
    </source>
</evidence>
<evidence type="ECO:0000256" key="4">
    <source>
        <dbReference type="ARBA" id="ARBA00016065"/>
    </source>
</evidence>
<reference evidence="12 13" key="1">
    <citation type="submission" date="2023-11" db="EMBL/GenBank/DDBJ databases">
        <authorList>
            <person name="Okamura Y."/>
        </authorList>
    </citation>
    <scope>NUCLEOTIDE SEQUENCE [LARGE SCALE GENOMIC DNA]</scope>
</reference>
<evidence type="ECO:0000313" key="12">
    <source>
        <dbReference type="EMBL" id="CAK1553945.1"/>
    </source>
</evidence>
<dbReference type="PANTHER" id="PTHR13108">
    <property type="entry name" value="CONDENSIN COMPLEX SUBUNIT 2"/>
    <property type="match status" value="1"/>
</dbReference>
<keyword evidence="7" id="KW-0132">Cell division</keyword>
<name>A0AAV1JWR3_9NEOP</name>
<comment type="subcellular location">
    <subcellularLocation>
        <location evidence="1">Chromosome</location>
    </subcellularLocation>
    <subcellularLocation>
        <location evidence="2">Cytoplasm</location>
    </subcellularLocation>
</comment>
<dbReference type="PANTHER" id="PTHR13108:SF9">
    <property type="entry name" value="CONDENSIN COMPLEX SUBUNIT 2"/>
    <property type="match status" value="1"/>
</dbReference>
<keyword evidence="9" id="KW-0226">DNA condensation</keyword>
<comment type="similarity">
    <text evidence="3">Belongs to the CND2 (condensin subunit 2) family.</text>
</comment>
<dbReference type="GO" id="GO:0000796">
    <property type="term" value="C:condensin complex"/>
    <property type="evidence" value="ECO:0007669"/>
    <property type="project" value="InterPro"/>
</dbReference>
<evidence type="ECO:0000256" key="9">
    <source>
        <dbReference type="ARBA" id="ARBA00023067"/>
    </source>
</evidence>
<evidence type="ECO:0000256" key="7">
    <source>
        <dbReference type="ARBA" id="ARBA00022618"/>
    </source>
</evidence>
<dbReference type="InterPro" id="IPR022816">
    <property type="entry name" value="Condensin_barren_su2"/>
</dbReference>
<dbReference type="Pfam" id="PF05786">
    <property type="entry name" value="Cnd2"/>
    <property type="match status" value="3"/>
</dbReference>
<comment type="caution">
    <text evidence="12">The sequence shown here is derived from an EMBL/GenBank/DDBJ whole genome shotgun (WGS) entry which is preliminary data.</text>
</comment>